<gene>
    <name evidence="1" type="ORF">DCAF_LOCUS11505</name>
</gene>
<keyword evidence="2" id="KW-1185">Reference proteome</keyword>
<reference evidence="1 2" key="1">
    <citation type="submission" date="2024-01" db="EMBL/GenBank/DDBJ databases">
        <authorList>
            <person name="Waweru B."/>
        </authorList>
    </citation>
    <scope>NUCLEOTIDE SEQUENCE [LARGE SCALE GENOMIC DNA]</scope>
</reference>
<dbReference type="AlphaFoldDB" id="A0AAV1RLQ4"/>
<evidence type="ECO:0000313" key="2">
    <source>
        <dbReference type="Proteomes" id="UP001314170"/>
    </source>
</evidence>
<proteinExistence type="predicted"/>
<accession>A0AAV1RLQ4</accession>
<dbReference type="Proteomes" id="UP001314170">
    <property type="component" value="Unassembled WGS sequence"/>
</dbReference>
<organism evidence="1 2">
    <name type="scientific">Dovyalis caffra</name>
    <dbReference type="NCBI Taxonomy" id="77055"/>
    <lineage>
        <taxon>Eukaryota</taxon>
        <taxon>Viridiplantae</taxon>
        <taxon>Streptophyta</taxon>
        <taxon>Embryophyta</taxon>
        <taxon>Tracheophyta</taxon>
        <taxon>Spermatophyta</taxon>
        <taxon>Magnoliopsida</taxon>
        <taxon>eudicotyledons</taxon>
        <taxon>Gunneridae</taxon>
        <taxon>Pentapetalae</taxon>
        <taxon>rosids</taxon>
        <taxon>fabids</taxon>
        <taxon>Malpighiales</taxon>
        <taxon>Salicaceae</taxon>
        <taxon>Flacourtieae</taxon>
        <taxon>Dovyalis</taxon>
    </lineage>
</organism>
<evidence type="ECO:0000313" key="1">
    <source>
        <dbReference type="EMBL" id="CAK7336497.1"/>
    </source>
</evidence>
<protein>
    <submittedName>
        <fullName evidence="1">Uncharacterized protein</fullName>
    </submittedName>
</protein>
<dbReference type="EMBL" id="CAWUPB010000994">
    <property type="protein sequence ID" value="CAK7336497.1"/>
    <property type="molecule type" value="Genomic_DNA"/>
</dbReference>
<sequence>MTSEMQKIKIDLPSLQAFNYTGILQDSCMDVSTSKNLEVLKLRSPFLTDSDFEDLISNLPFLRIRVKVSSQRLVKLKLITSLEVIIIDAPNLHTFKFAAITTPSVFSVDTSRLAKATCQLFEINASFFLKLRELVEYFKQYLKLQFEGDSHGDQNSEAEQLNFLMESLLKICHPEYLLILLYGCDESNFVSTAIMHKEKRHCCCTASRSNCWQLNINGIHYEQYFAAIGDSDILYIEQLVEPKYAYGLDLFLQ</sequence>
<name>A0AAV1RLQ4_9ROSI</name>
<comment type="caution">
    <text evidence="1">The sequence shown here is derived from an EMBL/GenBank/DDBJ whole genome shotgun (WGS) entry which is preliminary data.</text>
</comment>